<keyword evidence="2" id="KW-1185">Reference proteome</keyword>
<accession>A0A256GFG3</accession>
<evidence type="ECO:0000313" key="2">
    <source>
        <dbReference type="Proteomes" id="UP000216188"/>
    </source>
</evidence>
<dbReference type="Proteomes" id="UP000216188">
    <property type="component" value="Unassembled WGS sequence"/>
</dbReference>
<proteinExistence type="predicted"/>
<organism evidence="1 2">
    <name type="scientific">Brucella pseudogrignonensis</name>
    <dbReference type="NCBI Taxonomy" id="419475"/>
    <lineage>
        <taxon>Bacteria</taxon>
        <taxon>Pseudomonadati</taxon>
        <taxon>Pseudomonadota</taxon>
        <taxon>Alphaproteobacteria</taxon>
        <taxon>Hyphomicrobiales</taxon>
        <taxon>Brucellaceae</taxon>
        <taxon>Brucella/Ochrobactrum group</taxon>
        <taxon>Brucella</taxon>
    </lineage>
</organism>
<dbReference type="AlphaFoldDB" id="A0A256GFG3"/>
<comment type="caution">
    <text evidence="1">The sequence shown here is derived from an EMBL/GenBank/DDBJ whole genome shotgun (WGS) entry which is preliminary data.</text>
</comment>
<protein>
    <submittedName>
        <fullName evidence="1">Uncharacterized protein</fullName>
    </submittedName>
</protein>
<evidence type="ECO:0000313" key="1">
    <source>
        <dbReference type="EMBL" id="OYR25351.1"/>
    </source>
</evidence>
<reference evidence="1 2" key="1">
    <citation type="submission" date="2017-07" db="EMBL/GenBank/DDBJ databases">
        <title>Phylogenetic study on the rhizospheric bacterium Ochrobactrum sp. A44.</title>
        <authorList>
            <person name="Krzyzanowska D.M."/>
            <person name="Ossowicki A."/>
            <person name="Rajewska M."/>
            <person name="Maciag T."/>
            <person name="Kaczynski Z."/>
            <person name="Czerwicka M."/>
            <person name="Jafra S."/>
        </authorList>
    </citation>
    <scope>NUCLEOTIDE SEQUENCE [LARGE SCALE GENOMIC DNA]</scope>
    <source>
        <strain evidence="1 2">CCUG 30717</strain>
    </source>
</reference>
<dbReference type="EMBL" id="NNRM01000022">
    <property type="protein sequence ID" value="OYR25351.1"/>
    <property type="molecule type" value="Genomic_DNA"/>
</dbReference>
<name>A0A256GFG3_9HYPH</name>
<sequence length="42" mass="5114">MEPFYFLFYRIIPRKTASHFCWKCSEQMLDTPILIGVSFFCF</sequence>
<gene>
    <name evidence="1" type="ORF">CEV34_3044</name>
</gene>